<accession>A0ABP0YG05</accession>
<organism evidence="1 2">
    <name type="scientific">Citrullus colocynthis</name>
    <name type="common">colocynth</name>
    <dbReference type="NCBI Taxonomy" id="252529"/>
    <lineage>
        <taxon>Eukaryota</taxon>
        <taxon>Viridiplantae</taxon>
        <taxon>Streptophyta</taxon>
        <taxon>Embryophyta</taxon>
        <taxon>Tracheophyta</taxon>
        <taxon>Spermatophyta</taxon>
        <taxon>Magnoliopsida</taxon>
        <taxon>eudicotyledons</taxon>
        <taxon>Gunneridae</taxon>
        <taxon>Pentapetalae</taxon>
        <taxon>rosids</taxon>
        <taxon>fabids</taxon>
        <taxon>Cucurbitales</taxon>
        <taxon>Cucurbitaceae</taxon>
        <taxon>Benincaseae</taxon>
        <taxon>Citrullus</taxon>
    </lineage>
</organism>
<sequence>PPDRPSFPAIAIVPRFGVQCSYKCHCPPIVALRKFSCLRVLHQSPSCRGFCRRDGFFFG</sequence>
<gene>
    <name evidence="1" type="ORF">CITCOLO1_LOCUS11433</name>
</gene>
<evidence type="ECO:0000313" key="1">
    <source>
        <dbReference type="EMBL" id="CAK9319428.1"/>
    </source>
</evidence>
<protein>
    <submittedName>
        <fullName evidence="1">Uncharacterized protein</fullName>
    </submittedName>
</protein>
<name>A0ABP0YG05_9ROSI</name>
<dbReference type="Proteomes" id="UP001642487">
    <property type="component" value="Chromosome 4"/>
</dbReference>
<proteinExistence type="predicted"/>
<keyword evidence="2" id="KW-1185">Reference proteome</keyword>
<dbReference type="EMBL" id="OZ021738">
    <property type="protein sequence ID" value="CAK9319428.1"/>
    <property type="molecule type" value="Genomic_DNA"/>
</dbReference>
<feature type="non-terminal residue" evidence="1">
    <location>
        <position position="59"/>
    </location>
</feature>
<evidence type="ECO:0000313" key="2">
    <source>
        <dbReference type="Proteomes" id="UP001642487"/>
    </source>
</evidence>
<reference evidence="1 2" key="1">
    <citation type="submission" date="2024-03" db="EMBL/GenBank/DDBJ databases">
        <authorList>
            <person name="Gkanogiannis A."/>
            <person name="Becerra Lopez-Lavalle L."/>
        </authorList>
    </citation>
    <scope>NUCLEOTIDE SEQUENCE [LARGE SCALE GENOMIC DNA]</scope>
</reference>
<feature type="non-terminal residue" evidence="1">
    <location>
        <position position="1"/>
    </location>
</feature>